<protein>
    <submittedName>
        <fullName evidence="1">Replication associated protein</fullName>
    </submittedName>
</protein>
<organism evidence="1">
    <name type="scientific">Myotis mistacinus feces associated smacovirus 5</name>
    <dbReference type="NCBI Taxonomy" id="3140003"/>
    <lineage>
        <taxon>Viruses</taxon>
        <taxon>Monodnaviria</taxon>
        <taxon>Shotokuvirae</taxon>
        <taxon>Cressdnaviricota</taxon>
        <taxon>Arfiviricetes</taxon>
        <taxon>Cremevirales</taxon>
        <taxon>Smacoviridae</taxon>
    </lineage>
</organism>
<dbReference type="EMBL" id="PP410060">
    <property type="protein sequence ID" value="WZK92808.1"/>
    <property type="molecule type" value="Genomic_DNA"/>
</dbReference>
<reference evidence="1" key="2">
    <citation type="submission" date="2024-02" db="EMBL/GenBank/DDBJ databases">
        <authorList>
            <person name="Buigues J."/>
            <person name="Vinals A."/>
            <person name="Martinez-Recio R."/>
            <person name="S Monros J."/>
            <person name="Sanjuan R."/>
            <person name="Cuevas J.M."/>
        </authorList>
    </citation>
    <scope>NUCLEOTIDE SEQUENCE</scope>
    <source>
        <strain evidence="1">MAVG17</strain>
    </source>
</reference>
<proteinExistence type="predicted"/>
<reference evidence="1" key="1">
    <citation type="journal article" date="2024" name="Microbiol. Spectr.">
        <title>Full-genome sequencing of dozens of new DNA viruses found in Spanish bat feces.</title>
        <authorList>
            <person name="Buigues J."/>
            <person name="Vinals A."/>
            <person name="Martinez-Recio R."/>
            <person name="Monros J.S."/>
            <person name="Sanjuan R."/>
            <person name="Cuevas J.M."/>
        </authorList>
    </citation>
    <scope>NUCLEOTIDE SEQUENCE</scope>
    <source>
        <strain evidence="1">MAVG17</strain>
    </source>
</reference>
<name>A0AAU6S511_9VIRU</name>
<accession>A0AAU6S511</accession>
<evidence type="ECO:0000313" key="1">
    <source>
        <dbReference type="EMBL" id="WZK92808.1"/>
    </source>
</evidence>
<sequence>MKEKTAGIGGLKMTIYMITMPWTAANKKIISLYLTRNDIHEWTIGYEVGRDGYRHIHVRLNARGDFEELQRFFHGCHIEVGSTEDSEYERKDGHFVCSEDTVDVRRCRFGKLRPNQQKVLELLDRTSDRQICCWVDSTGNVGKSFLCRWLTERRRAYYVPPTVDNAKQIIQWVCAGYKGQPYIVIDIPRSAKWNQSLYTGIEAIKDGLIYDTRYTAKLRDIWGCKILVLTNSMPNLDALSKDRWVIYDEEKKVSIQKK</sequence>